<dbReference type="Pfam" id="PF02493">
    <property type="entry name" value="MORN"/>
    <property type="match status" value="3"/>
</dbReference>
<gene>
    <name evidence="2" type="ORF">GUITHDRAFT_56218</name>
</gene>
<dbReference type="EMBL" id="JH992971">
    <property type="protein sequence ID" value="EKX53099.1"/>
    <property type="molecule type" value="Genomic_DNA"/>
</dbReference>
<dbReference type="Proteomes" id="UP000011087">
    <property type="component" value="Unassembled WGS sequence"/>
</dbReference>
<accession>L1JXM6</accession>
<dbReference type="OMA" id="VDSCFFK"/>
<feature type="non-terminal residue" evidence="2">
    <location>
        <position position="78"/>
    </location>
</feature>
<dbReference type="SUPFAM" id="SSF82185">
    <property type="entry name" value="Histone H3 K4-specific methyltransferase SET7/9 N-terminal domain"/>
    <property type="match status" value="1"/>
</dbReference>
<dbReference type="RefSeq" id="XP_005840079.1">
    <property type="nucleotide sequence ID" value="XM_005840022.1"/>
</dbReference>
<evidence type="ECO:0000313" key="4">
    <source>
        <dbReference type="Proteomes" id="UP000011087"/>
    </source>
</evidence>
<dbReference type="PaxDb" id="55529-EKX53099"/>
<dbReference type="PANTHER" id="PTHR43215:SF14">
    <property type="entry name" value="RADIAL SPOKE HEAD 1 HOMOLOG"/>
    <property type="match status" value="1"/>
</dbReference>
<proteinExistence type="predicted"/>
<dbReference type="SMART" id="SM00698">
    <property type="entry name" value="MORN"/>
    <property type="match status" value="3"/>
</dbReference>
<dbReference type="OrthoDB" id="406044at2759"/>
<reference evidence="4" key="2">
    <citation type="submission" date="2012-11" db="EMBL/GenBank/DDBJ databases">
        <authorList>
            <person name="Kuo A."/>
            <person name="Curtis B.A."/>
            <person name="Tanifuji G."/>
            <person name="Burki F."/>
            <person name="Gruber A."/>
            <person name="Irimia M."/>
            <person name="Maruyama S."/>
            <person name="Arias M.C."/>
            <person name="Ball S.G."/>
            <person name="Gile G.H."/>
            <person name="Hirakawa Y."/>
            <person name="Hopkins J.F."/>
            <person name="Rensing S.A."/>
            <person name="Schmutz J."/>
            <person name="Symeonidi A."/>
            <person name="Elias M."/>
            <person name="Eveleigh R.J."/>
            <person name="Herman E.K."/>
            <person name="Klute M.J."/>
            <person name="Nakayama T."/>
            <person name="Obornik M."/>
            <person name="Reyes-Prieto A."/>
            <person name="Armbrust E.V."/>
            <person name="Aves S.J."/>
            <person name="Beiko R.G."/>
            <person name="Coutinho P."/>
            <person name="Dacks J.B."/>
            <person name="Durnford D.G."/>
            <person name="Fast N.M."/>
            <person name="Green B.R."/>
            <person name="Grisdale C."/>
            <person name="Hempe F."/>
            <person name="Henrissat B."/>
            <person name="Hoppner M.P."/>
            <person name="Ishida K.-I."/>
            <person name="Kim E."/>
            <person name="Koreny L."/>
            <person name="Kroth P.G."/>
            <person name="Liu Y."/>
            <person name="Malik S.-B."/>
            <person name="Maier U.G."/>
            <person name="McRose D."/>
            <person name="Mock T."/>
            <person name="Neilson J.A."/>
            <person name="Onodera N.T."/>
            <person name="Poole A.M."/>
            <person name="Pritham E.J."/>
            <person name="Richards T.A."/>
            <person name="Rocap G."/>
            <person name="Roy S.W."/>
            <person name="Sarai C."/>
            <person name="Schaack S."/>
            <person name="Shirato S."/>
            <person name="Slamovits C.H."/>
            <person name="Spencer D.F."/>
            <person name="Suzuki S."/>
            <person name="Worden A.Z."/>
            <person name="Zauner S."/>
            <person name="Barry K."/>
            <person name="Bell C."/>
            <person name="Bharti A.K."/>
            <person name="Crow J.A."/>
            <person name="Grimwood J."/>
            <person name="Kramer R."/>
            <person name="Lindquist E."/>
            <person name="Lucas S."/>
            <person name="Salamov A."/>
            <person name="McFadden G.I."/>
            <person name="Lane C.E."/>
            <person name="Keeling P.J."/>
            <person name="Gray M.W."/>
            <person name="Grigoriev I.V."/>
            <person name="Archibald J.M."/>
        </authorList>
    </citation>
    <scope>NUCLEOTIDE SEQUENCE</scope>
    <source>
        <strain evidence="4">CCMP2712</strain>
    </source>
</reference>
<dbReference type="KEGG" id="gtt:GUITHDRAFT_56218"/>
<dbReference type="EnsemblProtists" id="EKX53099">
    <property type="protein sequence ID" value="EKX53099"/>
    <property type="gene ID" value="GUITHDRAFT_56218"/>
</dbReference>
<dbReference type="Gene3D" id="2.20.110.10">
    <property type="entry name" value="Histone H3 K4-specific methyltransferase SET7/9 N-terminal domain"/>
    <property type="match status" value="1"/>
</dbReference>
<dbReference type="AlphaFoldDB" id="L1JXM6"/>
<dbReference type="HOGENOM" id="CLU_032017_5_4_1"/>
<protein>
    <recommendedName>
        <fullName evidence="5">MORN repeat-containing protein 5</fullName>
    </recommendedName>
</protein>
<keyword evidence="4" id="KW-1185">Reference proteome</keyword>
<sequence>YVGQTVSGRREGLGILQFAEGPAFQGEWKEDVPCGAGVERYTDGTKYSGFFLEGMRDGLGIFTLPNKICYLGCWKGGK</sequence>
<dbReference type="InterPro" id="IPR003409">
    <property type="entry name" value="MORN"/>
</dbReference>
<evidence type="ECO:0008006" key="5">
    <source>
        <dbReference type="Google" id="ProtNLM"/>
    </source>
</evidence>
<organism evidence="2">
    <name type="scientific">Guillardia theta (strain CCMP2712)</name>
    <name type="common">Cryptophyte</name>
    <dbReference type="NCBI Taxonomy" id="905079"/>
    <lineage>
        <taxon>Eukaryota</taxon>
        <taxon>Cryptophyceae</taxon>
        <taxon>Pyrenomonadales</taxon>
        <taxon>Geminigeraceae</taxon>
        <taxon>Guillardia</taxon>
    </lineage>
</organism>
<evidence type="ECO:0000313" key="2">
    <source>
        <dbReference type="EMBL" id="EKX53099.1"/>
    </source>
</evidence>
<keyword evidence="1" id="KW-0677">Repeat</keyword>
<reference evidence="3" key="3">
    <citation type="submission" date="2016-03" db="UniProtKB">
        <authorList>
            <consortium name="EnsemblProtists"/>
        </authorList>
    </citation>
    <scope>IDENTIFICATION</scope>
</reference>
<evidence type="ECO:0000313" key="3">
    <source>
        <dbReference type="EnsemblProtists" id="EKX53099"/>
    </source>
</evidence>
<name>L1JXM6_GUITC</name>
<dbReference type="GeneID" id="17309496"/>
<evidence type="ECO:0000256" key="1">
    <source>
        <dbReference type="ARBA" id="ARBA00022737"/>
    </source>
</evidence>
<reference evidence="2 4" key="1">
    <citation type="journal article" date="2012" name="Nature">
        <title>Algal genomes reveal evolutionary mosaicism and the fate of nucleomorphs.</title>
        <authorList>
            <consortium name="DOE Joint Genome Institute"/>
            <person name="Curtis B.A."/>
            <person name="Tanifuji G."/>
            <person name="Burki F."/>
            <person name="Gruber A."/>
            <person name="Irimia M."/>
            <person name="Maruyama S."/>
            <person name="Arias M.C."/>
            <person name="Ball S.G."/>
            <person name="Gile G.H."/>
            <person name="Hirakawa Y."/>
            <person name="Hopkins J.F."/>
            <person name="Kuo A."/>
            <person name="Rensing S.A."/>
            <person name="Schmutz J."/>
            <person name="Symeonidi A."/>
            <person name="Elias M."/>
            <person name="Eveleigh R.J."/>
            <person name="Herman E.K."/>
            <person name="Klute M.J."/>
            <person name="Nakayama T."/>
            <person name="Obornik M."/>
            <person name="Reyes-Prieto A."/>
            <person name="Armbrust E.V."/>
            <person name="Aves S.J."/>
            <person name="Beiko R.G."/>
            <person name="Coutinho P."/>
            <person name="Dacks J.B."/>
            <person name="Durnford D.G."/>
            <person name="Fast N.M."/>
            <person name="Green B.R."/>
            <person name="Grisdale C.J."/>
            <person name="Hempel F."/>
            <person name="Henrissat B."/>
            <person name="Hoppner M.P."/>
            <person name="Ishida K."/>
            <person name="Kim E."/>
            <person name="Koreny L."/>
            <person name="Kroth P.G."/>
            <person name="Liu Y."/>
            <person name="Malik S.B."/>
            <person name="Maier U.G."/>
            <person name="McRose D."/>
            <person name="Mock T."/>
            <person name="Neilson J.A."/>
            <person name="Onodera N.T."/>
            <person name="Poole A.M."/>
            <person name="Pritham E.J."/>
            <person name="Richards T.A."/>
            <person name="Rocap G."/>
            <person name="Roy S.W."/>
            <person name="Sarai C."/>
            <person name="Schaack S."/>
            <person name="Shirato S."/>
            <person name="Slamovits C.H."/>
            <person name="Spencer D.F."/>
            <person name="Suzuki S."/>
            <person name="Worden A.Z."/>
            <person name="Zauner S."/>
            <person name="Barry K."/>
            <person name="Bell C."/>
            <person name="Bharti A.K."/>
            <person name="Crow J.A."/>
            <person name="Grimwood J."/>
            <person name="Kramer R."/>
            <person name="Lindquist E."/>
            <person name="Lucas S."/>
            <person name="Salamov A."/>
            <person name="McFadden G.I."/>
            <person name="Lane C.E."/>
            <person name="Keeling P.J."/>
            <person name="Gray M.W."/>
            <person name="Grigoriev I.V."/>
            <person name="Archibald J.M."/>
        </authorList>
    </citation>
    <scope>NUCLEOTIDE SEQUENCE</scope>
    <source>
        <strain evidence="2 4">CCMP2712</strain>
    </source>
</reference>
<feature type="non-terminal residue" evidence="2">
    <location>
        <position position="1"/>
    </location>
</feature>
<dbReference type="PANTHER" id="PTHR43215">
    <property type="entry name" value="RADIAL SPOKE HEAD 1 HOMOLOG"/>
    <property type="match status" value="1"/>
</dbReference>